<evidence type="ECO:0000313" key="3">
    <source>
        <dbReference type="Proteomes" id="UP001557470"/>
    </source>
</evidence>
<dbReference type="Proteomes" id="UP001557470">
    <property type="component" value="Unassembled WGS sequence"/>
</dbReference>
<protein>
    <recommendedName>
        <fullName evidence="1">Transposable element P transposase-like GTP-binding insertion domain-containing protein</fullName>
    </recommendedName>
</protein>
<dbReference type="InterPro" id="IPR048366">
    <property type="entry name" value="TNP-like_GBD"/>
</dbReference>
<dbReference type="EMBL" id="JAGEUA010000001">
    <property type="protein sequence ID" value="KAL1022206.1"/>
    <property type="molecule type" value="Genomic_DNA"/>
</dbReference>
<feature type="domain" description="Transposable element P transposase-like GTP-binding insertion" evidence="1">
    <location>
        <begin position="1"/>
        <end position="54"/>
    </location>
</feature>
<proteinExistence type="predicted"/>
<dbReference type="Pfam" id="PF21788">
    <property type="entry name" value="TNP-like_GBD"/>
    <property type="match status" value="1"/>
</dbReference>
<organism evidence="2 3">
    <name type="scientific">Umbra pygmaea</name>
    <name type="common">Eastern mudminnow</name>
    <dbReference type="NCBI Taxonomy" id="75934"/>
    <lineage>
        <taxon>Eukaryota</taxon>
        <taxon>Metazoa</taxon>
        <taxon>Chordata</taxon>
        <taxon>Craniata</taxon>
        <taxon>Vertebrata</taxon>
        <taxon>Euteleostomi</taxon>
        <taxon>Actinopterygii</taxon>
        <taxon>Neopterygii</taxon>
        <taxon>Teleostei</taxon>
        <taxon>Protacanthopterygii</taxon>
        <taxon>Esociformes</taxon>
        <taxon>Umbridae</taxon>
        <taxon>Umbra</taxon>
    </lineage>
</organism>
<accession>A0ABD0Y5C6</accession>
<gene>
    <name evidence="2" type="ORF">UPYG_G00023530</name>
</gene>
<evidence type="ECO:0000259" key="1">
    <source>
        <dbReference type="Pfam" id="PF21788"/>
    </source>
</evidence>
<comment type="caution">
    <text evidence="2">The sequence shown here is derived from an EMBL/GenBank/DDBJ whole genome shotgun (WGS) entry which is preliminary data.</text>
</comment>
<evidence type="ECO:0000313" key="2">
    <source>
        <dbReference type="EMBL" id="KAL1022206.1"/>
    </source>
</evidence>
<reference evidence="2 3" key="1">
    <citation type="submission" date="2024-06" db="EMBL/GenBank/DDBJ databases">
        <authorList>
            <person name="Pan Q."/>
            <person name="Wen M."/>
            <person name="Jouanno E."/>
            <person name="Zahm M."/>
            <person name="Klopp C."/>
            <person name="Cabau C."/>
            <person name="Louis A."/>
            <person name="Berthelot C."/>
            <person name="Parey E."/>
            <person name="Roest Crollius H."/>
            <person name="Montfort J."/>
            <person name="Robinson-Rechavi M."/>
            <person name="Bouchez O."/>
            <person name="Lampietro C."/>
            <person name="Lopez Roques C."/>
            <person name="Donnadieu C."/>
            <person name="Postlethwait J."/>
            <person name="Bobe J."/>
            <person name="Verreycken H."/>
            <person name="Guiguen Y."/>
        </authorList>
    </citation>
    <scope>NUCLEOTIDE SEQUENCE [LARGE SCALE GENOMIC DNA]</scope>
    <source>
        <strain evidence="2">Up_M1</strain>
        <tissue evidence="2">Testis</tissue>
    </source>
</reference>
<name>A0ABD0Y5C6_UMBPY</name>
<keyword evidence="3" id="KW-1185">Reference proteome</keyword>
<dbReference type="AlphaFoldDB" id="A0ABD0Y5C6"/>
<sequence>MKVSPAMNVFSKSTSAGIKYMVQEEGRPQTYLTTAWFLEQINHWFDLMSSRHPIMALSRLKMKAYENAIIFLQDIVNLFCRIKIGQGGWKPIQSGVVMATHSVLKIQEEMLARGHQFVLTSRFTQDCQENTFSCVRSKNPVPTPVEFHQALRIISVGQFLKTTKSGSYQEDDNNFLVDFLDTVEPTKISGFRVEELLENKAAHDLTNTERNVLFFLAGYIVHKVSKYAKICNACKTSITSSETSLAEENSTLLNLKDYKAGALGRPSPEALDVVHQVENLFRCKTSYLELPNAVGLLEKESLLFTSRLPSCHGVQQKIIKRFNRLRLRIEAKKI</sequence>